<gene>
    <name evidence="3" type="ORF">G1H10_29110</name>
</gene>
<feature type="compositionally biased region" description="Basic and acidic residues" evidence="2">
    <location>
        <begin position="258"/>
        <end position="274"/>
    </location>
</feature>
<evidence type="ECO:0000256" key="2">
    <source>
        <dbReference type="SAM" id="MobiDB-lite"/>
    </source>
</evidence>
<dbReference type="Proteomes" id="UP000475214">
    <property type="component" value="Unassembled WGS sequence"/>
</dbReference>
<comment type="similarity">
    <text evidence="1">Belongs to the SURF1 family.</text>
</comment>
<dbReference type="AlphaFoldDB" id="A0A6L9SG29"/>
<keyword evidence="4" id="KW-1185">Reference proteome</keyword>
<name>A0A6L9SG29_9ACTN</name>
<feature type="region of interest" description="Disordered" evidence="2">
    <location>
        <begin position="241"/>
        <end position="297"/>
    </location>
</feature>
<keyword evidence="1" id="KW-0812">Transmembrane</keyword>
<dbReference type="InterPro" id="IPR002994">
    <property type="entry name" value="Surf1/Shy1"/>
</dbReference>
<dbReference type="EMBL" id="JAAGOA010000031">
    <property type="protein sequence ID" value="NEE04236.1"/>
    <property type="molecule type" value="Genomic_DNA"/>
</dbReference>
<dbReference type="Pfam" id="PF02104">
    <property type="entry name" value="SURF1"/>
    <property type="match status" value="1"/>
</dbReference>
<comment type="subcellular location">
    <subcellularLocation>
        <location evidence="1">Cell membrane</location>
        <topology evidence="1">Multi-pass membrane protein</topology>
    </subcellularLocation>
</comment>
<organism evidence="3 4">
    <name type="scientific">Phytoactinopolyspora halotolerans</name>
    <dbReference type="NCBI Taxonomy" id="1981512"/>
    <lineage>
        <taxon>Bacteria</taxon>
        <taxon>Bacillati</taxon>
        <taxon>Actinomycetota</taxon>
        <taxon>Actinomycetes</taxon>
        <taxon>Jiangellales</taxon>
        <taxon>Jiangellaceae</taxon>
        <taxon>Phytoactinopolyspora</taxon>
    </lineage>
</organism>
<dbReference type="PROSITE" id="PS50895">
    <property type="entry name" value="SURF1"/>
    <property type="match status" value="1"/>
</dbReference>
<comment type="caution">
    <text evidence="3">The sequence shown here is derived from an EMBL/GenBank/DDBJ whole genome shotgun (WGS) entry which is preliminary data.</text>
</comment>
<protein>
    <recommendedName>
        <fullName evidence="1">SURF1-like protein</fullName>
    </recommendedName>
</protein>
<keyword evidence="1" id="KW-0472">Membrane</keyword>
<dbReference type="GO" id="GO:0005886">
    <property type="term" value="C:plasma membrane"/>
    <property type="evidence" value="ECO:0007669"/>
    <property type="project" value="UniProtKB-SubCell"/>
</dbReference>
<evidence type="ECO:0000256" key="1">
    <source>
        <dbReference type="RuleBase" id="RU363076"/>
    </source>
</evidence>
<keyword evidence="1" id="KW-1003">Cell membrane</keyword>
<reference evidence="3 4" key="1">
    <citation type="submission" date="2020-02" db="EMBL/GenBank/DDBJ databases">
        <authorList>
            <person name="Li X.-J."/>
            <person name="Han X.-M."/>
        </authorList>
    </citation>
    <scope>NUCLEOTIDE SEQUENCE [LARGE SCALE GENOMIC DNA]</scope>
    <source>
        <strain evidence="3 4">CCTCC AB 2017055</strain>
    </source>
</reference>
<keyword evidence="1" id="KW-1133">Transmembrane helix</keyword>
<evidence type="ECO:0000313" key="3">
    <source>
        <dbReference type="EMBL" id="NEE04236.1"/>
    </source>
</evidence>
<proteinExistence type="inferred from homology"/>
<feature type="transmembrane region" description="Helical" evidence="1">
    <location>
        <begin position="12"/>
        <end position="32"/>
    </location>
</feature>
<dbReference type="CDD" id="cd06662">
    <property type="entry name" value="SURF1"/>
    <property type="match status" value="1"/>
</dbReference>
<evidence type="ECO:0000313" key="4">
    <source>
        <dbReference type="Proteomes" id="UP000475214"/>
    </source>
</evidence>
<sequence length="297" mass="32484">MPRFLLTPRWIAVHVAFMSAIAFCLVAGWWQFGVYQDSQARHEDRDRPAVPVSDVVQSGEDIADAADRPVNADGRYLTEHTLIVPGRIHDGVLGWFVLAPLETSEGMVIPVLRGWIEEPGALDTLPEQPVSTIGHLVLPETPEHATVRTGQELDPNEIAYIAPHTIADATGIPESVMLDGYLLLTSSEPEPDDVALVDLNEVAPVRDVSPWQNLSYWAQWWVFAIAAVVFWGSAVRAGVRSRRQPDIGTDTSGSTDLLVRRDSPGNRDAKERPDGVNGDSEAGEPRVNERAAPPAQP</sequence>
<feature type="transmembrane region" description="Helical" evidence="1">
    <location>
        <begin position="216"/>
        <end position="235"/>
    </location>
</feature>
<dbReference type="RefSeq" id="WP_163744603.1">
    <property type="nucleotide sequence ID" value="NZ_JAAGOA010000031.1"/>
</dbReference>
<accession>A0A6L9SG29</accession>